<sequence>MRLLAAAREVFAEHGTGATLHDVARHAGVGVGTAYRRFANKQELLEAVMVQQVDDIEEILRTSLANPDPWQSVVDYLESALEIQVRDRALGQIMAAQERTPAQLDTQRDRLAPLVDALMDRAIEHGVVRPDVTGTDLVFVQIGLVSIAATTRQHGPDSDSPAAELYRRYLTIFLDGLKPKETLSSLPVRALTSDEVHQLLRRTLQDVRR</sequence>
<dbReference type="InterPro" id="IPR049445">
    <property type="entry name" value="TetR_SbtR-like_C"/>
</dbReference>
<dbReference type="Pfam" id="PF00440">
    <property type="entry name" value="TetR_N"/>
    <property type="match status" value="1"/>
</dbReference>
<dbReference type="GO" id="GO:0000976">
    <property type="term" value="F:transcription cis-regulatory region binding"/>
    <property type="evidence" value="ECO:0007669"/>
    <property type="project" value="TreeGrafter"/>
</dbReference>
<dbReference type="Gene3D" id="1.10.357.10">
    <property type="entry name" value="Tetracycline Repressor, domain 2"/>
    <property type="match status" value="1"/>
</dbReference>
<reference evidence="4 5" key="1">
    <citation type="submission" date="2015-08" db="EMBL/GenBank/DDBJ databases">
        <title>Draft Genome Sequence of Rathayibacter sp. Strain VKM Ac-2596 Isolated from Leaf Gall Induced by Plant-Parasitic Nematodes.</title>
        <authorList>
            <person name="Vasilenko O.V."/>
            <person name="Starodumova I.P."/>
            <person name="Tarlachkov S.V."/>
            <person name="Dorofeeva L.V."/>
            <person name="Evtushenko L.I."/>
        </authorList>
    </citation>
    <scope>NUCLEOTIDE SEQUENCE [LARGE SCALE GENOMIC DNA]</scope>
    <source>
        <strain evidence="4 5">VKM Ac-2596</strain>
    </source>
</reference>
<dbReference type="PANTHER" id="PTHR30055">
    <property type="entry name" value="HTH-TYPE TRANSCRIPTIONAL REGULATOR RUTR"/>
    <property type="match status" value="1"/>
</dbReference>
<accession>A0A162GRP1</accession>
<dbReference type="PROSITE" id="PS50977">
    <property type="entry name" value="HTH_TETR_2"/>
    <property type="match status" value="1"/>
</dbReference>
<dbReference type="SUPFAM" id="SSF46689">
    <property type="entry name" value="Homeodomain-like"/>
    <property type="match status" value="1"/>
</dbReference>
<dbReference type="Proteomes" id="UP000076717">
    <property type="component" value="Unassembled WGS sequence"/>
</dbReference>
<dbReference type="InterPro" id="IPR036271">
    <property type="entry name" value="Tet_transcr_reg_TetR-rel_C_sf"/>
</dbReference>
<dbReference type="PATRIC" id="fig|1671680.3.peg.1235"/>
<dbReference type="GO" id="GO:0003700">
    <property type="term" value="F:DNA-binding transcription factor activity"/>
    <property type="evidence" value="ECO:0007669"/>
    <property type="project" value="TreeGrafter"/>
</dbReference>
<dbReference type="InterPro" id="IPR009057">
    <property type="entry name" value="Homeodomain-like_sf"/>
</dbReference>
<dbReference type="SUPFAM" id="SSF48498">
    <property type="entry name" value="Tetracyclin repressor-like, C-terminal domain"/>
    <property type="match status" value="1"/>
</dbReference>
<proteinExistence type="predicted"/>
<evidence type="ECO:0000256" key="3">
    <source>
        <dbReference type="ARBA" id="ARBA00023163"/>
    </source>
</evidence>
<keyword evidence="2" id="KW-0238">DNA-binding</keyword>
<protein>
    <submittedName>
        <fullName evidence="4">HTH-type transcriptional repressor Bm3R1</fullName>
    </submittedName>
</protein>
<name>A0A162GRP1_9MICO</name>
<dbReference type="PRINTS" id="PR00455">
    <property type="entry name" value="HTHTETR"/>
</dbReference>
<dbReference type="AlphaFoldDB" id="A0A162GRP1"/>
<gene>
    <name evidence="4" type="primary">bm3R1</name>
    <name evidence="4" type="ORF">ACH61_01176</name>
</gene>
<organism evidence="4 5">
    <name type="scientific">Rathayibacter tanaceti</name>
    <dbReference type="NCBI Taxonomy" id="1671680"/>
    <lineage>
        <taxon>Bacteria</taxon>
        <taxon>Bacillati</taxon>
        <taxon>Actinomycetota</taxon>
        <taxon>Actinomycetes</taxon>
        <taxon>Micrococcales</taxon>
        <taxon>Microbacteriaceae</taxon>
        <taxon>Rathayibacter</taxon>
    </lineage>
</organism>
<evidence type="ECO:0000313" key="5">
    <source>
        <dbReference type="Proteomes" id="UP000076717"/>
    </source>
</evidence>
<comment type="caution">
    <text evidence="4">The sequence shown here is derived from an EMBL/GenBank/DDBJ whole genome shotgun (WGS) entry which is preliminary data.</text>
</comment>
<evidence type="ECO:0000256" key="1">
    <source>
        <dbReference type="ARBA" id="ARBA00023015"/>
    </source>
</evidence>
<dbReference type="InterPro" id="IPR050109">
    <property type="entry name" value="HTH-type_TetR-like_transc_reg"/>
</dbReference>
<evidence type="ECO:0000256" key="2">
    <source>
        <dbReference type="ARBA" id="ARBA00023125"/>
    </source>
</evidence>
<dbReference type="EMBL" id="LIIN01000029">
    <property type="protein sequence ID" value="KZX21688.1"/>
    <property type="molecule type" value="Genomic_DNA"/>
</dbReference>
<evidence type="ECO:0000313" key="4">
    <source>
        <dbReference type="EMBL" id="KZX21688.1"/>
    </source>
</evidence>
<dbReference type="Pfam" id="PF21597">
    <property type="entry name" value="TetR_C_43"/>
    <property type="match status" value="1"/>
</dbReference>
<dbReference type="InterPro" id="IPR001647">
    <property type="entry name" value="HTH_TetR"/>
</dbReference>
<keyword evidence="5" id="KW-1185">Reference proteome</keyword>
<dbReference type="PANTHER" id="PTHR30055:SF234">
    <property type="entry name" value="HTH-TYPE TRANSCRIPTIONAL REGULATOR BETI"/>
    <property type="match status" value="1"/>
</dbReference>
<keyword evidence="1" id="KW-0805">Transcription regulation</keyword>
<keyword evidence="3" id="KW-0804">Transcription</keyword>